<organism evidence="1 2">
    <name type="scientific">Romanomermis culicivorax</name>
    <name type="common">Nematode worm</name>
    <dbReference type="NCBI Taxonomy" id="13658"/>
    <lineage>
        <taxon>Eukaryota</taxon>
        <taxon>Metazoa</taxon>
        <taxon>Ecdysozoa</taxon>
        <taxon>Nematoda</taxon>
        <taxon>Enoplea</taxon>
        <taxon>Dorylaimia</taxon>
        <taxon>Mermithida</taxon>
        <taxon>Mermithoidea</taxon>
        <taxon>Mermithidae</taxon>
        <taxon>Romanomermis</taxon>
    </lineage>
</organism>
<keyword evidence="1" id="KW-1185">Reference proteome</keyword>
<name>A0A915IFY7_ROMCU</name>
<evidence type="ECO:0000313" key="2">
    <source>
        <dbReference type="WBParaSite" id="nRc.2.0.1.t12146-RA"/>
    </source>
</evidence>
<sequence>SKTDLSSVVSTNFVVRDCFVHLQAAIFRRQLNRGIIIFASERAIHFCVINDQATMDCYRIPSLLPRPTPLLST</sequence>
<dbReference type="WBParaSite" id="nRc.2.0.1.t12146-RA">
    <property type="protein sequence ID" value="nRc.2.0.1.t12146-RA"/>
    <property type="gene ID" value="nRc.2.0.1.g12146"/>
</dbReference>
<protein>
    <submittedName>
        <fullName evidence="2">Uncharacterized protein</fullName>
    </submittedName>
</protein>
<proteinExistence type="predicted"/>
<reference evidence="2" key="1">
    <citation type="submission" date="2022-11" db="UniProtKB">
        <authorList>
            <consortium name="WormBaseParasite"/>
        </authorList>
    </citation>
    <scope>IDENTIFICATION</scope>
</reference>
<accession>A0A915IFY7</accession>
<dbReference type="Proteomes" id="UP000887565">
    <property type="component" value="Unplaced"/>
</dbReference>
<dbReference type="AlphaFoldDB" id="A0A915IFY7"/>
<evidence type="ECO:0000313" key="1">
    <source>
        <dbReference type="Proteomes" id="UP000887565"/>
    </source>
</evidence>